<evidence type="ECO:0000259" key="4">
    <source>
        <dbReference type="PROSITE" id="PS50893"/>
    </source>
</evidence>
<dbReference type="EMBL" id="AP024169">
    <property type="protein sequence ID" value="BCN31647.1"/>
    <property type="molecule type" value="Genomic_DNA"/>
</dbReference>
<dbReference type="InterPro" id="IPR003593">
    <property type="entry name" value="AAA+_ATPase"/>
</dbReference>
<evidence type="ECO:0000313" key="5">
    <source>
        <dbReference type="EMBL" id="BCN31647.1"/>
    </source>
</evidence>
<dbReference type="PANTHER" id="PTHR42788:SF13">
    <property type="entry name" value="ALIPHATIC SULFONATES IMPORT ATP-BINDING PROTEIN SSUB"/>
    <property type="match status" value="1"/>
</dbReference>
<evidence type="ECO:0000256" key="1">
    <source>
        <dbReference type="ARBA" id="ARBA00022448"/>
    </source>
</evidence>
<evidence type="ECO:0000256" key="2">
    <source>
        <dbReference type="ARBA" id="ARBA00022741"/>
    </source>
</evidence>
<dbReference type="PROSITE" id="PS00211">
    <property type="entry name" value="ABC_TRANSPORTER_1"/>
    <property type="match status" value="1"/>
</dbReference>
<dbReference type="GO" id="GO:0005524">
    <property type="term" value="F:ATP binding"/>
    <property type="evidence" value="ECO:0007669"/>
    <property type="project" value="UniProtKB-KW"/>
</dbReference>
<sequence length="256" mass="29027">MYIEINNLSKSFVQKEGDFKALQNISLHINQGEFISLLGPSGCGKSTLLNIVAGFEKADSGSVSIDGIEVTAPSSKYVTIFQNYGLLPWRNVIKNVELGLETIIKSKLERNKIAKKYVELVGLEEFEKRHPHELSGGMQQRVSIARALAVNPDIIYMDEPFGALDNMTRYKMQNDIYRIAKSQQKTVIFVTHDIEEAVYLSDRIVIMSSNPGEIKKIIKVELPSDRDRTSEEFVDIRGKVFEAFNMKIDKNVEYMI</sequence>
<protein>
    <submittedName>
        <fullName evidence="5">Nitrate ABC transporter ATP-binding protein</fullName>
    </submittedName>
</protein>
<organism evidence="5 6">
    <name type="scientific">Anaeromicropila herbilytica</name>
    <dbReference type="NCBI Taxonomy" id="2785025"/>
    <lineage>
        <taxon>Bacteria</taxon>
        <taxon>Bacillati</taxon>
        <taxon>Bacillota</taxon>
        <taxon>Clostridia</taxon>
        <taxon>Lachnospirales</taxon>
        <taxon>Lachnospiraceae</taxon>
        <taxon>Anaeromicropila</taxon>
    </lineage>
</organism>
<feature type="domain" description="ABC transporter" evidence="4">
    <location>
        <begin position="3"/>
        <end position="234"/>
    </location>
</feature>
<dbReference type="RefSeq" id="WP_271712754.1">
    <property type="nucleotide sequence ID" value="NZ_AP024169.1"/>
</dbReference>
<dbReference type="GO" id="GO:0016887">
    <property type="term" value="F:ATP hydrolysis activity"/>
    <property type="evidence" value="ECO:0007669"/>
    <property type="project" value="InterPro"/>
</dbReference>
<dbReference type="InterPro" id="IPR027417">
    <property type="entry name" value="P-loop_NTPase"/>
</dbReference>
<accession>A0A7R7EMQ6</accession>
<dbReference type="PROSITE" id="PS50893">
    <property type="entry name" value="ABC_TRANSPORTER_2"/>
    <property type="match status" value="1"/>
</dbReference>
<dbReference type="InterPro" id="IPR017871">
    <property type="entry name" value="ABC_transporter-like_CS"/>
</dbReference>
<dbReference type="PANTHER" id="PTHR42788">
    <property type="entry name" value="TAURINE IMPORT ATP-BINDING PROTEIN-RELATED"/>
    <property type="match status" value="1"/>
</dbReference>
<dbReference type="KEGG" id="ahb:bsdtb5_29420"/>
<dbReference type="InterPro" id="IPR050166">
    <property type="entry name" value="ABC_transporter_ATP-bind"/>
</dbReference>
<dbReference type="CDD" id="cd03293">
    <property type="entry name" value="ABC_NrtD_SsuB_transporters"/>
    <property type="match status" value="1"/>
</dbReference>
<dbReference type="SUPFAM" id="SSF52540">
    <property type="entry name" value="P-loop containing nucleoside triphosphate hydrolases"/>
    <property type="match status" value="1"/>
</dbReference>
<reference evidence="5 6" key="1">
    <citation type="submission" date="2020-11" db="EMBL/GenBank/DDBJ databases">
        <title>Draft genome sequencing of a Lachnospiraceae strain isolated from anoxic soil subjected to BSD treatment.</title>
        <authorList>
            <person name="Uek A."/>
            <person name="Tonouchi A."/>
        </authorList>
    </citation>
    <scope>NUCLEOTIDE SEQUENCE [LARGE SCALE GENOMIC DNA]</scope>
    <source>
        <strain evidence="5 6">TB5</strain>
    </source>
</reference>
<keyword evidence="6" id="KW-1185">Reference proteome</keyword>
<dbReference type="Pfam" id="PF00005">
    <property type="entry name" value="ABC_tran"/>
    <property type="match status" value="1"/>
</dbReference>
<dbReference type="Gene3D" id="3.40.50.300">
    <property type="entry name" value="P-loop containing nucleotide triphosphate hydrolases"/>
    <property type="match status" value="1"/>
</dbReference>
<proteinExistence type="predicted"/>
<keyword evidence="3 5" id="KW-0067">ATP-binding</keyword>
<evidence type="ECO:0000256" key="3">
    <source>
        <dbReference type="ARBA" id="ARBA00022840"/>
    </source>
</evidence>
<name>A0A7R7EMQ6_9FIRM</name>
<keyword evidence="2" id="KW-0547">Nucleotide-binding</keyword>
<dbReference type="AlphaFoldDB" id="A0A7R7EMQ6"/>
<evidence type="ECO:0000313" key="6">
    <source>
        <dbReference type="Proteomes" id="UP000595897"/>
    </source>
</evidence>
<keyword evidence="1" id="KW-0813">Transport</keyword>
<dbReference type="Proteomes" id="UP000595897">
    <property type="component" value="Chromosome"/>
</dbReference>
<dbReference type="SMART" id="SM00382">
    <property type="entry name" value="AAA"/>
    <property type="match status" value="1"/>
</dbReference>
<dbReference type="InterPro" id="IPR003439">
    <property type="entry name" value="ABC_transporter-like_ATP-bd"/>
</dbReference>
<gene>
    <name evidence="5" type="ORF">bsdtb5_29420</name>
</gene>